<dbReference type="CDD" id="cd02440">
    <property type="entry name" value="AdoMet_MTases"/>
    <property type="match status" value="1"/>
</dbReference>
<dbReference type="InterPro" id="IPR041698">
    <property type="entry name" value="Methyltransf_25"/>
</dbReference>
<dbReference type="RefSeq" id="WP_251840411.1">
    <property type="nucleotide sequence ID" value="NZ_JACSPO010000009.1"/>
</dbReference>
<sequence>MSFDEVRAAYSARAGEYVDAVGKIEHAPERDRDALLAWARAVDGPILDVGCGPGQWTSFLHRHGVDVEGVDPVESFLADARTRYPDARYRTGRAEDLGVPDGSLGGILAWFSLIHTDPRAVDAPLTEFSRCLRQGGSLALGFFVGPDQEPFGHAVTTAYFWSVDGLGRRVEQAGLTVVDTQVRTEPGARPYGLLVAER</sequence>
<dbReference type="PANTHER" id="PTHR43861">
    <property type="entry name" value="TRANS-ACONITATE 2-METHYLTRANSFERASE-RELATED"/>
    <property type="match status" value="1"/>
</dbReference>
<evidence type="ECO:0000256" key="2">
    <source>
        <dbReference type="ARBA" id="ARBA00022679"/>
    </source>
</evidence>
<protein>
    <submittedName>
        <fullName evidence="4">Class I SAM-dependent methyltransferase</fullName>
    </submittedName>
</protein>
<dbReference type="PANTHER" id="PTHR43861:SF1">
    <property type="entry name" value="TRANS-ACONITATE 2-METHYLTRANSFERASE"/>
    <property type="match status" value="1"/>
</dbReference>
<feature type="domain" description="Methyltransferase" evidence="3">
    <location>
        <begin position="46"/>
        <end position="136"/>
    </location>
</feature>
<dbReference type="InterPro" id="IPR029063">
    <property type="entry name" value="SAM-dependent_MTases_sf"/>
</dbReference>
<evidence type="ECO:0000313" key="5">
    <source>
        <dbReference type="Proteomes" id="UP000661894"/>
    </source>
</evidence>
<keyword evidence="2" id="KW-0808">Transferase</keyword>
<evidence type="ECO:0000313" key="4">
    <source>
        <dbReference type="EMBL" id="MBD8063319.1"/>
    </source>
</evidence>
<comment type="caution">
    <text evidence="4">The sequence shown here is derived from an EMBL/GenBank/DDBJ whole genome shotgun (WGS) entry which is preliminary data.</text>
</comment>
<keyword evidence="1 4" id="KW-0489">Methyltransferase</keyword>
<dbReference type="Pfam" id="PF13649">
    <property type="entry name" value="Methyltransf_25"/>
    <property type="match status" value="1"/>
</dbReference>
<gene>
    <name evidence="4" type="ORF">H9624_13425</name>
</gene>
<accession>A0ABR8Z4Q2</accession>
<evidence type="ECO:0000259" key="3">
    <source>
        <dbReference type="Pfam" id="PF13649"/>
    </source>
</evidence>
<name>A0ABR8Z4Q2_9MICO</name>
<keyword evidence="5" id="KW-1185">Reference proteome</keyword>
<dbReference type="Proteomes" id="UP000661894">
    <property type="component" value="Unassembled WGS sequence"/>
</dbReference>
<dbReference type="EMBL" id="JACSPO010000009">
    <property type="protein sequence ID" value="MBD8063319.1"/>
    <property type="molecule type" value="Genomic_DNA"/>
</dbReference>
<dbReference type="GO" id="GO:0032259">
    <property type="term" value="P:methylation"/>
    <property type="evidence" value="ECO:0007669"/>
    <property type="project" value="UniProtKB-KW"/>
</dbReference>
<evidence type="ECO:0000256" key="1">
    <source>
        <dbReference type="ARBA" id="ARBA00022603"/>
    </source>
</evidence>
<dbReference type="GO" id="GO:0008168">
    <property type="term" value="F:methyltransferase activity"/>
    <property type="evidence" value="ECO:0007669"/>
    <property type="project" value="UniProtKB-KW"/>
</dbReference>
<organism evidence="4 5">
    <name type="scientific">Oceanitalea stevensii</name>
    <dbReference type="NCBI Taxonomy" id="2763072"/>
    <lineage>
        <taxon>Bacteria</taxon>
        <taxon>Bacillati</taxon>
        <taxon>Actinomycetota</taxon>
        <taxon>Actinomycetes</taxon>
        <taxon>Micrococcales</taxon>
        <taxon>Bogoriellaceae</taxon>
        <taxon>Georgenia</taxon>
    </lineage>
</organism>
<dbReference type="SUPFAM" id="SSF53335">
    <property type="entry name" value="S-adenosyl-L-methionine-dependent methyltransferases"/>
    <property type="match status" value="1"/>
</dbReference>
<reference evidence="4 5" key="1">
    <citation type="submission" date="2020-08" db="EMBL/GenBank/DDBJ databases">
        <title>A Genomic Blueprint of the Chicken Gut Microbiome.</title>
        <authorList>
            <person name="Gilroy R."/>
            <person name="Ravi A."/>
            <person name="Getino M."/>
            <person name="Pursley I."/>
            <person name="Horton D.L."/>
            <person name="Alikhan N.-F."/>
            <person name="Baker D."/>
            <person name="Gharbi K."/>
            <person name="Hall N."/>
            <person name="Watson M."/>
            <person name="Adriaenssens E.M."/>
            <person name="Foster-Nyarko E."/>
            <person name="Jarju S."/>
            <person name="Secka A."/>
            <person name="Antonio M."/>
            <person name="Oren A."/>
            <person name="Chaudhuri R."/>
            <person name="La Ragione R.M."/>
            <person name="Hildebrand F."/>
            <person name="Pallen M.J."/>
        </authorList>
    </citation>
    <scope>NUCLEOTIDE SEQUENCE [LARGE SCALE GENOMIC DNA]</scope>
    <source>
        <strain evidence="4 5">Sa1BUA1</strain>
    </source>
</reference>
<proteinExistence type="predicted"/>
<dbReference type="Gene3D" id="3.40.50.150">
    <property type="entry name" value="Vaccinia Virus protein VP39"/>
    <property type="match status" value="1"/>
</dbReference>